<dbReference type="InterPro" id="IPR001296">
    <property type="entry name" value="Glyco_trans_1"/>
</dbReference>
<dbReference type="EMBL" id="JBHSAY010000029">
    <property type="protein sequence ID" value="MFC4136388.1"/>
    <property type="molecule type" value="Genomic_DNA"/>
</dbReference>
<evidence type="ECO:0000256" key="5">
    <source>
        <dbReference type="ARBA" id="ARBA00022679"/>
    </source>
</evidence>
<evidence type="ECO:0000256" key="1">
    <source>
        <dbReference type="ARBA" id="ARBA00009481"/>
    </source>
</evidence>
<dbReference type="InterPro" id="IPR049438">
    <property type="entry name" value="TreT_GT1"/>
</dbReference>
<sequence length="468" mass="50290">MTPQLITPPRRSLADLGEVIGPERLRVLRATADDLRRRLGGRTVWQVNSTATGGGVAEMLQVLMGYLADAELPTHWLVVGGEPEFFEITKRLHNRLHGAASGPDLTEADAAAYARATAINATAVAELARPGDIVVLHDPQTAGMASGLADRGVTVIWRCHIGGDRRTPVTDEAWEFLRPHLRAAEAYVFSLPHYRPEFLPADRTVVIPPSIDPAAPKNADLDPATVEAVLRACGIFTGGPAGPARFTRRDGRPGEVTRTAKLLADELPSPDEPMLVQVSRWDRLKDMSGVLTAFAERVAPGGPGWLVLAGPQVDDVGDDPEGAQVYAECQAAWQALPRASRRRTVLASLPLEDLDENAVMVNALQRHAAVVAQKSLAEGFGLTVAEAMWKCRPVVGSAVGGILDQLGDGRGVLVEPSDAAGFAAAVRRLFDDPAEAARIGDAAHAFVHREYLGDRHLLRWAELLGRFL</sequence>
<gene>
    <name evidence="9" type="ORF">ACFOZ4_37765</name>
</gene>
<dbReference type="RefSeq" id="WP_253750869.1">
    <property type="nucleotide sequence ID" value="NZ_JAMZDZ010000001.1"/>
</dbReference>
<dbReference type="GO" id="GO:0016757">
    <property type="term" value="F:glycosyltransferase activity"/>
    <property type="evidence" value="ECO:0007669"/>
    <property type="project" value="UniProtKB-KW"/>
</dbReference>
<comment type="similarity">
    <text evidence="1">Belongs to the glycosyltransferase group 1 family. Glycosyltransferase 4 subfamily.</text>
</comment>
<keyword evidence="3" id="KW-0313">Glucose metabolism</keyword>
<dbReference type="SUPFAM" id="SSF53756">
    <property type="entry name" value="UDP-Glycosyltransferase/glycogen phosphorylase"/>
    <property type="match status" value="1"/>
</dbReference>
<evidence type="ECO:0000256" key="6">
    <source>
        <dbReference type="ARBA" id="ARBA00023277"/>
    </source>
</evidence>
<comment type="subunit">
    <text evidence="2">Homodimer.</text>
</comment>
<accession>A0ABV8M1D9</accession>
<dbReference type="PANTHER" id="PTHR47779:SF1">
    <property type="entry name" value="SYNTHASE (CCG-9), PUTATIVE (AFU_ORTHOLOGUE AFUA_3G12100)-RELATED"/>
    <property type="match status" value="1"/>
</dbReference>
<evidence type="ECO:0000313" key="9">
    <source>
        <dbReference type="EMBL" id="MFC4136388.1"/>
    </source>
</evidence>
<feature type="domain" description="Glycosyl transferase family 1" evidence="7">
    <location>
        <begin position="268"/>
        <end position="443"/>
    </location>
</feature>
<dbReference type="Proteomes" id="UP001595816">
    <property type="component" value="Unassembled WGS sequence"/>
</dbReference>
<evidence type="ECO:0000256" key="4">
    <source>
        <dbReference type="ARBA" id="ARBA00022676"/>
    </source>
</evidence>
<feature type="domain" description="Trehalose synthase N-terminal" evidence="8">
    <location>
        <begin position="46"/>
        <end position="195"/>
    </location>
</feature>
<dbReference type="Pfam" id="PF21269">
    <property type="entry name" value="TreT_GT1"/>
    <property type="match status" value="1"/>
</dbReference>
<organism evidence="9 10">
    <name type="scientific">Hamadaea flava</name>
    <dbReference type="NCBI Taxonomy" id="1742688"/>
    <lineage>
        <taxon>Bacteria</taxon>
        <taxon>Bacillati</taxon>
        <taxon>Actinomycetota</taxon>
        <taxon>Actinomycetes</taxon>
        <taxon>Micromonosporales</taxon>
        <taxon>Micromonosporaceae</taxon>
        <taxon>Hamadaea</taxon>
    </lineage>
</organism>
<dbReference type="Gene3D" id="3.40.50.2000">
    <property type="entry name" value="Glycogen Phosphorylase B"/>
    <property type="match status" value="2"/>
</dbReference>
<evidence type="ECO:0000256" key="2">
    <source>
        <dbReference type="ARBA" id="ARBA00011738"/>
    </source>
</evidence>
<keyword evidence="6" id="KW-0119">Carbohydrate metabolism</keyword>
<dbReference type="EC" id="2.4.-.-" evidence="9"/>
<evidence type="ECO:0000259" key="8">
    <source>
        <dbReference type="Pfam" id="PF21269"/>
    </source>
</evidence>
<keyword evidence="10" id="KW-1185">Reference proteome</keyword>
<dbReference type="Pfam" id="PF00534">
    <property type="entry name" value="Glycos_transf_1"/>
    <property type="match status" value="1"/>
</dbReference>
<keyword evidence="4 9" id="KW-0328">Glycosyltransferase</keyword>
<comment type="caution">
    <text evidence="9">The sequence shown here is derived from an EMBL/GenBank/DDBJ whole genome shotgun (WGS) entry which is preliminary data.</text>
</comment>
<evidence type="ECO:0000313" key="10">
    <source>
        <dbReference type="Proteomes" id="UP001595816"/>
    </source>
</evidence>
<evidence type="ECO:0000259" key="7">
    <source>
        <dbReference type="Pfam" id="PF00534"/>
    </source>
</evidence>
<dbReference type="InterPro" id="IPR052078">
    <property type="entry name" value="Trehalose_Metab_GTase"/>
</dbReference>
<proteinExistence type="inferred from homology"/>
<dbReference type="PANTHER" id="PTHR47779">
    <property type="entry name" value="SYNTHASE (CCG-9), PUTATIVE (AFU_ORTHOLOGUE AFUA_3G12100)-RELATED"/>
    <property type="match status" value="1"/>
</dbReference>
<keyword evidence="5 9" id="KW-0808">Transferase</keyword>
<reference evidence="10" key="1">
    <citation type="journal article" date="2019" name="Int. J. Syst. Evol. Microbiol.">
        <title>The Global Catalogue of Microorganisms (GCM) 10K type strain sequencing project: providing services to taxonomists for standard genome sequencing and annotation.</title>
        <authorList>
            <consortium name="The Broad Institute Genomics Platform"/>
            <consortium name="The Broad Institute Genome Sequencing Center for Infectious Disease"/>
            <person name="Wu L."/>
            <person name="Ma J."/>
        </authorList>
    </citation>
    <scope>NUCLEOTIDE SEQUENCE [LARGE SCALE GENOMIC DNA]</scope>
    <source>
        <strain evidence="10">CGMCC 4.7289</strain>
    </source>
</reference>
<protein>
    <submittedName>
        <fullName evidence="9">Glycosyltransferase</fullName>
        <ecNumber evidence="9">2.4.-.-</ecNumber>
    </submittedName>
</protein>
<evidence type="ECO:0000256" key="3">
    <source>
        <dbReference type="ARBA" id="ARBA00022526"/>
    </source>
</evidence>
<name>A0ABV8M1D9_9ACTN</name>